<accession>A0A448WRC7</accession>
<organism evidence="4 5">
    <name type="scientific">Protopolystoma xenopodis</name>
    <dbReference type="NCBI Taxonomy" id="117903"/>
    <lineage>
        <taxon>Eukaryota</taxon>
        <taxon>Metazoa</taxon>
        <taxon>Spiralia</taxon>
        <taxon>Lophotrochozoa</taxon>
        <taxon>Platyhelminthes</taxon>
        <taxon>Monogenea</taxon>
        <taxon>Polyopisthocotylea</taxon>
        <taxon>Polystomatidea</taxon>
        <taxon>Polystomatidae</taxon>
        <taxon>Protopolystoma</taxon>
    </lineage>
</organism>
<keyword evidence="2" id="KW-0285">Flavoprotein</keyword>
<evidence type="ECO:0000256" key="3">
    <source>
        <dbReference type="ARBA" id="ARBA00022827"/>
    </source>
</evidence>
<evidence type="ECO:0000313" key="5">
    <source>
        <dbReference type="Proteomes" id="UP000784294"/>
    </source>
</evidence>
<evidence type="ECO:0000313" key="4">
    <source>
        <dbReference type="EMBL" id="VEL18254.1"/>
    </source>
</evidence>
<name>A0A448WRC7_9PLAT</name>
<proteinExistence type="predicted"/>
<reference evidence="4" key="1">
    <citation type="submission" date="2018-11" db="EMBL/GenBank/DDBJ databases">
        <authorList>
            <consortium name="Pathogen Informatics"/>
        </authorList>
    </citation>
    <scope>NUCLEOTIDE SEQUENCE</scope>
</reference>
<dbReference type="AlphaFoldDB" id="A0A448WRC7"/>
<gene>
    <name evidence="4" type="ORF">PXEA_LOCUS11694</name>
</gene>
<evidence type="ECO:0000256" key="2">
    <source>
        <dbReference type="ARBA" id="ARBA00022630"/>
    </source>
</evidence>
<protein>
    <submittedName>
        <fullName evidence="4">Uncharacterized protein</fullName>
    </submittedName>
</protein>
<dbReference type="PANTHER" id="PTHR43429">
    <property type="entry name" value="PYRIDINE NUCLEOTIDE-DISULFIDE OXIDOREDUCTASE DOMAIN-CONTAINING"/>
    <property type="match status" value="1"/>
</dbReference>
<comment type="cofactor">
    <cofactor evidence="1">
        <name>FAD</name>
        <dbReference type="ChEBI" id="CHEBI:57692"/>
    </cofactor>
</comment>
<dbReference type="EMBL" id="CAAALY010036172">
    <property type="protein sequence ID" value="VEL18254.1"/>
    <property type="molecule type" value="Genomic_DNA"/>
</dbReference>
<feature type="non-terminal residue" evidence="4">
    <location>
        <position position="1"/>
    </location>
</feature>
<keyword evidence="3" id="KW-0274">FAD</keyword>
<evidence type="ECO:0000256" key="1">
    <source>
        <dbReference type="ARBA" id="ARBA00001974"/>
    </source>
</evidence>
<dbReference type="PANTHER" id="PTHR43429:SF2">
    <property type="entry name" value="PYRIDINE NUCLEOTIDE-DISULFIDE OXIDOREDUCTASE DOMAIN-CONTAINING PROTEIN 1"/>
    <property type="match status" value="1"/>
</dbReference>
<dbReference type="Proteomes" id="UP000784294">
    <property type="component" value="Unassembled WGS sequence"/>
</dbReference>
<dbReference type="OrthoDB" id="202203at2759"/>
<keyword evidence="5" id="KW-1185">Reference proteome</keyword>
<comment type="caution">
    <text evidence="4">The sequence shown here is derived from an EMBL/GenBank/DDBJ whole genome shotgun (WGS) entry which is preliminary data.</text>
</comment>
<dbReference type="InterPro" id="IPR050260">
    <property type="entry name" value="FAD-bd_OxRdtase"/>
</dbReference>
<sequence>MVVLLGLYNGQGLDLSSPDCYLLLRTTPGIEYIKCVMKAGRMQGALLVGDTDLDETLENLI</sequence>